<feature type="binding site" evidence="4">
    <location>
        <position position="56"/>
    </location>
    <ligand>
        <name>S-adenosyl-L-methionine</name>
        <dbReference type="ChEBI" id="CHEBI:59789"/>
    </ligand>
</feature>
<feature type="binding site" evidence="4">
    <location>
        <position position="11"/>
    </location>
    <ligand>
        <name>S-adenosyl-L-methionine</name>
        <dbReference type="ChEBI" id="CHEBI:59789"/>
    </ligand>
</feature>
<gene>
    <name evidence="5" type="ORF">KOR42_05730</name>
</gene>
<name>A0A5C5X4U1_9PLAN</name>
<dbReference type="AlphaFoldDB" id="A0A5C5X4U1"/>
<dbReference type="Gene3D" id="3.40.50.150">
    <property type="entry name" value="Vaccinia Virus protein VP39"/>
    <property type="match status" value="2"/>
</dbReference>
<dbReference type="InterPro" id="IPR012327">
    <property type="entry name" value="MeTrfase_D12"/>
</dbReference>
<dbReference type="InterPro" id="IPR029063">
    <property type="entry name" value="SAM-dependent_MTases_sf"/>
</dbReference>
<dbReference type="InterPro" id="IPR012263">
    <property type="entry name" value="M_m6A_EcoRV"/>
</dbReference>
<comment type="caution">
    <text evidence="5">The sequence shown here is derived from an EMBL/GenBank/DDBJ whole genome shotgun (WGS) entry which is preliminary data.</text>
</comment>
<sequence length="272" mass="31583">MKTVLKWHGGKAYLAKKIIELLPPRDTWHLWREPYFGGGSVTFALDPEGISEAVNDVNAELFNFWKVLQDPITAMILQWGLENTPLSEKRFREALYSEHVQEAGIDTDGAINFFIRNRQSRQGLGRDFATPTTRVRRGMNENVSAWLSAIDGLPEFHKRLRRIEIRNMDALDFIKKYDHPKAVFYCDPPYLHETRTSTGEYREHEMTQGQHEELLNILSSIKGRFLLSGYPSAMYQCFADESDWRRVDFEIDNKASGGKTKPKKVECVWMNY</sequence>
<dbReference type="EMBL" id="SIHI01000001">
    <property type="protein sequence ID" value="TWT57215.1"/>
    <property type="molecule type" value="Genomic_DNA"/>
</dbReference>
<dbReference type="GO" id="GO:1904047">
    <property type="term" value="F:S-adenosyl-L-methionine binding"/>
    <property type="evidence" value="ECO:0007669"/>
    <property type="project" value="TreeGrafter"/>
</dbReference>
<dbReference type="PANTHER" id="PTHR30481:SF4">
    <property type="entry name" value="SITE-SPECIFIC DNA-METHYLTRANSFERASE (ADENINE-SPECIFIC)"/>
    <property type="match status" value="1"/>
</dbReference>
<dbReference type="GO" id="GO:0006298">
    <property type="term" value="P:mismatch repair"/>
    <property type="evidence" value="ECO:0007669"/>
    <property type="project" value="TreeGrafter"/>
</dbReference>
<dbReference type="GO" id="GO:0043565">
    <property type="term" value="F:sequence-specific DNA binding"/>
    <property type="evidence" value="ECO:0007669"/>
    <property type="project" value="TreeGrafter"/>
</dbReference>
<dbReference type="PRINTS" id="PR00505">
    <property type="entry name" value="D12N6MTFRASE"/>
</dbReference>
<keyword evidence="2" id="KW-0808">Transferase</keyword>
<evidence type="ECO:0000256" key="3">
    <source>
        <dbReference type="ARBA" id="ARBA00022691"/>
    </source>
</evidence>
<reference evidence="5 6" key="1">
    <citation type="submission" date="2019-02" db="EMBL/GenBank/DDBJ databases">
        <title>Deep-cultivation of Planctomycetes and their phenomic and genomic characterization uncovers novel biology.</title>
        <authorList>
            <person name="Wiegand S."/>
            <person name="Jogler M."/>
            <person name="Boedeker C."/>
            <person name="Pinto D."/>
            <person name="Vollmers J."/>
            <person name="Rivas-Marin E."/>
            <person name="Kohn T."/>
            <person name="Peeters S.H."/>
            <person name="Heuer A."/>
            <person name="Rast P."/>
            <person name="Oberbeckmann S."/>
            <person name="Bunk B."/>
            <person name="Jeske O."/>
            <person name="Meyerdierks A."/>
            <person name="Storesund J.E."/>
            <person name="Kallscheuer N."/>
            <person name="Luecker S."/>
            <person name="Lage O.M."/>
            <person name="Pohl T."/>
            <person name="Merkel B.J."/>
            <person name="Hornburger P."/>
            <person name="Mueller R.-W."/>
            <person name="Bruemmer F."/>
            <person name="Labrenz M."/>
            <person name="Spormann A.M."/>
            <person name="Op Den Camp H."/>
            <person name="Overmann J."/>
            <person name="Amann R."/>
            <person name="Jetten M.S.M."/>
            <person name="Mascher T."/>
            <person name="Medema M.H."/>
            <person name="Devos D.P."/>
            <person name="Kaster A.-K."/>
            <person name="Ovreas L."/>
            <person name="Rohde M."/>
            <person name="Galperin M.Y."/>
            <person name="Jogler C."/>
        </authorList>
    </citation>
    <scope>NUCLEOTIDE SEQUENCE [LARGE SCALE GENOMIC DNA]</scope>
    <source>
        <strain evidence="5 6">KOR42</strain>
    </source>
</reference>
<dbReference type="GO" id="GO:0009007">
    <property type="term" value="F:site-specific DNA-methyltransferase (adenine-specific) activity"/>
    <property type="evidence" value="ECO:0007669"/>
    <property type="project" value="UniProtKB-EC"/>
</dbReference>
<accession>A0A5C5X4U1</accession>
<feature type="binding site" evidence="4">
    <location>
        <position position="187"/>
    </location>
    <ligand>
        <name>S-adenosyl-L-methionine</name>
        <dbReference type="ChEBI" id="CHEBI:59789"/>
    </ligand>
</feature>
<evidence type="ECO:0000313" key="6">
    <source>
        <dbReference type="Proteomes" id="UP000317243"/>
    </source>
</evidence>
<keyword evidence="6" id="KW-1185">Reference proteome</keyword>
<dbReference type="OrthoDB" id="9805629at2"/>
<evidence type="ECO:0000256" key="1">
    <source>
        <dbReference type="ARBA" id="ARBA00022603"/>
    </source>
</evidence>
<evidence type="ECO:0000256" key="2">
    <source>
        <dbReference type="ARBA" id="ARBA00022679"/>
    </source>
</evidence>
<dbReference type="GO" id="GO:0032259">
    <property type="term" value="P:methylation"/>
    <property type="evidence" value="ECO:0007669"/>
    <property type="project" value="UniProtKB-KW"/>
</dbReference>
<feature type="binding site" evidence="4">
    <location>
        <position position="7"/>
    </location>
    <ligand>
        <name>S-adenosyl-L-methionine</name>
        <dbReference type="ChEBI" id="CHEBI:59789"/>
    </ligand>
</feature>
<proteinExistence type="predicted"/>
<organism evidence="5 6">
    <name type="scientific">Thalassoglobus neptunius</name>
    <dbReference type="NCBI Taxonomy" id="1938619"/>
    <lineage>
        <taxon>Bacteria</taxon>
        <taxon>Pseudomonadati</taxon>
        <taxon>Planctomycetota</taxon>
        <taxon>Planctomycetia</taxon>
        <taxon>Planctomycetales</taxon>
        <taxon>Planctomycetaceae</taxon>
        <taxon>Thalassoglobus</taxon>
    </lineage>
</organism>
<dbReference type="Pfam" id="PF02086">
    <property type="entry name" value="MethyltransfD12"/>
    <property type="match status" value="1"/>
</dbReference>
<keyword evidence="3" id="KW-0949">S-adenosyl-L-methionine</keyword>
<dbReference type="SUPFAM" id="SSF53335">
    <property type="entry name" value="S-adenosyl-L-methionine-dependent methyltransferases"/>
    <property type="match status" value="1"/>
</dbReference>
<evidence type="ECO:0000313" key="5">
    <source>
        <dbReference type="EMBL" id="TWT57215.1"/>
    </source>
</evidence>
<evidence type="ECO:0000256" key="4">
    <source>
        <dbReference type="PIRSR" id="PIRSR000398-1"/>
    </source>
</evidence>
<dbReference type="RefSeq" id="WP_146507078.1">
    <property type="nucleotide sequence ID" value="NZ_SIHI01000001.1"/>
</dbReference>
<dbReference type="PIRSF" id="PIRSF000398">
    <property type="entry name" value="M_m6A_EcoRV"/>
    <property type="match status" value="1"/>
</dbReference>
<keyword evidence="1 5" id="KW-0489">Methyltransferase</keyword>
<dbReference type="Proteomes" id="UP000317243">
    <property type="component" value="Unassembled WGS sequence"/>
</dbReference>
<dbReference type="GO" id="GO:0009307">
    <property type="term" value="P:DNA restriction-modification system"/>
    <property type="evidence" value="ECO:0007669"/>
    <property type="project" value="InterPro"/>
</dbReference>
<dbReference type="PANTHER" id="PTHR30481">
    <property type="entry name" value="DNA ADENINE METHYLASE"/>
    <property type="match status" value="1"/>
</dbReference>
<protein>
    <submittedName>
        <fullName evidence="5">DNA adenine methylase</fullName>
    </submittedName>
</protein>